<gene>
    <name evidence="2" type="ORF">N4T19_05770</name>
</gene>
<evidence type="ECO:0000313" key="2">
    <source>
        <dbReference type="EMBL" id="UXC19624.1"/>
    </source>
</evidence>
<dbReference type="RefSeq" id="WP_182341756.1">
    <property type="nucleotide sequence ID" value="NZ_CP104377.1"/>
</dbReference>
<proteinExistence type="predicted"/>
<evidence type="ECO:0008006" key="4">
    <source>
        <dbReference type="Google" id="ProtNLM"/>
    </source>
</evidence>
<dbReference type="PROSITE" id="PS51257">
    <property type="entry name" value="PROKAR_LIPOPROTEIN"/>
    <property type="match status" value="1"/>
</dbReference>
<evidence type="ECO:0000313" key="3">
    <source>
        <dbReference type="Proteomes" id="UP001058290"/>
    </source>
</evidence>
<name>A0ABY6A0Y0_9BURK</name>
<keyword evidence="1" id="KW-0732">Signal</keyword>
<organism evidence="2 3">
    <name type="scientific">Comamonas squillarum</name>
    <dbReference type="NCBI Taxonomy" id="2977320"/>
    <lineage>
        <taxon>Bacteria</taxon>
        <taxon>Pseudomonadati</taxon>
        <taxon>Pseudomonadota</taxon>
        <taxon>Betaproteobacteria</taxon>
        <taxon>Burkholderiales</taxon>
        <taxon>Comamonadaceae</taxon>
        <taxon>Comamonas</taxon>
    </lineage>
</organism>
<sequence>MNRLLTPLLTALALSCLADASWAHGGGHRHHHRKEHKEQFWDGNCKVERKWKRNGEYKEKRRCHDRPAAYYAPAPQPVYAAPVLVAPRPPEAIVISPQIVIRP</sequence>
<feature type="signal peptide" evidence="1">
    <location>
        <begin position="1"/>
        <end position="20"/>
    </location>
</feature>
<feature type="chain" id="PRO_5047430002" description="Membrane lipoprotein, cell wall extensin motif" evidence="1">
    <location>
        <begin position="21"/>
        <end position="103"/>
    </location>
</feature>
<evidence type="ECO:0000256" key="1">
    <source>
        <dbReference type="SAM" id="SignalP"/>
    </source>
</evidence>
<protein>
    <recommendedName>
        <fullName evidence="4">Membrane lipoprotein, cell wall extensin motif</fullName>
    </recommendedName>
</protein>
<keyword evidence="3" id="KW-1185">Reference proteome</keyword>
<accession>A0ABY6A0Y0</accession>
<dbReference type="EMBL" id="CP104377">
    <property type="protein sequence ID" value="UXC19624.1"/>
    <property type="molecule type" value="Genomic_DNA"/>
</dbReference>
<reference evidence="2" key="1">
    <citation type="submission" date="2022-09" db="EMBL/GenBank/DDBJ databases">
        <title>Bacterial diversity in gut of crayfish and pufferfish.</title>
        <authorList>
            <person name="Huang Y."/>
        </authorList>
    </citation>
    <scope>NUCLEOTIDE SEQUENCE</scope>
    <source>
        <strain evidence="2">PR12</strain>
    </source>
</reference>
<dbReference type="Proteomes" id="UP001058290">
    <property type="component" value="Chromosome"/>
</dbReference>